<sequence length="85" mass="9164">MRTSRAGERDSAKKAIGWSDWERTAPTPMPDASVSMINRASKSGKPKIGTATMACFRASTAAEASADQEKLSFRSNWVRGAANFP</sequence>
<organism evidence="2 3">
    <name type="scientific">Stephania yunnanensis</name>
    <dbReference type="NCBI Taxonomy" id="152371"/>
    <lineage>
        <taxon>Eukaryota</taxon>
        <taxon>Viridiplantae</taxon>
        <taxon>Streptophyta</taxon>
        <taxon>Embryophyta</taxon>
        <taxon>Tracheophyta</taxon>
        <taxon>Spermatophyta</taxon>
        <taxon>Magnoliopsida</taxon>
        <taxon>Ranunculales</taxon>
        <taxon>Menispermaceae</taxon>
        <taxon>Menispermoideae</taxon>
        <taxon>Cissampelideae</taxon>
        <taxon>Stephania</taxon>
    </lineage>
</organism>
<feature type="region of interest" description="Disordered" evidence="1">
    <location>
        <begin position="1"/>
        <end position="34"/>
    </location>
</feature>
<proteinExistence type="predicted"/>
<reference evidence="2 3" key="1">
    <citation type="submission" date="2024-01" db="EMBL/GenBank/DDBJ databases">
        <title>Genome assemblies of Stephania.</title>
        <authorList>
            <person name="Yang L."/>
        </authorList>
    </citation>
    <scope>NUCLEOTIDE SEQUENCE [LARGE SCALE GENOMIC DNA]</scope>
    <source>
        <strain evidence="2">YNDBR</strain>
        <tissue evidence="2">Leaf</tissue>
    </source>
</reference>
<dbReference type="AlphaFoldDB" id="A0AAP0IUQ6"/>
<dbReference type="EMBL" id="JBBNAF010000008">
    <property type="protein sequence ID" value="KAK9122104.1"/>
    <property type="molecule type" value="Genomic_DNA"/>
</dbReference>
<name>A0AAP0IUQ6_9MAGN</name>
<evidence type="ECO:0000256" key="1">
    <source>
        <dbReference type="SAM" id="MobiDB-lite"/>
    </source>
</evidence>
<feature type="compositionally biased region" description="Basic and acidic residues" evidence="1">
    <location>
        <begin position="1"/>
        <end position="13"/>
    </location>
</feature>
<comment type="caution">
    <text evidence="2">The sequence shown here is derived from an EMBL/GenBank/DDBJ whole genome shotgun (WGS) entry which is preliminary data.</text>
</comment>
<evidence type="ECO:0000313" key="3">
    <source>
        <dbReference type="Proteomes" id="UP001420932"/>
    </source>
</evidence>
<gene>
    <name evidence="2" type="ORF">Syun_019721</name>
</gene>
<accession>A0AAP0IUQ6</accession>
<protein>
    <submittedName>
        <fullName evidence="2">Uncharacterized protein</fullName>
    </submittedName>
</protein>
<dbReference type="Proteomes" id="UP001420932">
    <property type="component" value="Unassembled WGS sequence"/>
</dbReference>
<evidence type="ECO:0000313" key="2">
    <source>
        <dbReference type="EMBL" id="KAK9122104.1"/>
    </source>
</evidence>
<keyword evidence="3" id="KW-1185">Reference proteome</keyword>